<reference evidence="4" key="1">
    <citation type="journal article" date="2019" name="Curr. Biol.">
        <title>Genome Sequence of Striga asiatica Provides Insight into the Evolution of Plant Parasitism.</title>
        <authorList>
            <person name="Yoshida S."/>
            <person name="Kim S."/>
            <person name="Wafula E.K."/>
            <person name="Tanskanen J."/>
            <person name="Kim Y.M."/>
            <person name="Honaas L."/>
            <person name="Yang Z."/>
            <person name="Spallek T."/>
            <person name="Conn C.E."/>
            <person name="Ichihashi Y."/>
            <person name="Cheong K."/>
            <person name="Cui S."/>
            <person name="Der J.P."/>
            <person name="Gundlach H."/>
            <person name="Jiao Y."/>
            <person name="Hori C."/>
            <person name="Ishida J.K."/>
            <person name="Kasahara H."/>
            <person name="Kiba T."/>
            <person name="Kim M.S."/>
            <person name="Koo N."/>
            <person name="Laohavisit A."/>
            <person name="Lee Y.H."/>
            <person name="Lumba S."/>
            <person name="McCourt P."/>
            <person name="Mortimer J.C."/>
            <person name="Mutuku J.M."/>
            <person name="Nomura T."/>
            <person name="Sasaki-Sekimoto Y."/>
            <person name="Seto Y."/>
            <person name="Wang Y."/>
            <person name="Wakatake T."/>
            <person name="Sakakibara H."/>
            <person name="Demura T."/>
            <person name="Yamaguchi S."/>
            <person name="Yoneyama K."/>
            <person name="Manabe R.I."/>
            <person name="Nelson D.C."/>
            <person name="Schulman A.H."/>
            <person name="Timko M.P."/>
            <person name="dePamphilis C.W."/>
            <person name="Choi D."/>
            <person name="Shirasu K."/>
        </authorList>
    </citation>
    <scope>NUCLEOTIDE SEQUENCE [LARGE SCALE GENOMIC DNA]</scope>
    <source>
        <strain evidence="4">cv. UVA1</strain>
    </source>
</reference>
<feature type="region of interest" description="Disordered" evidence="1">
    <location>
        <begin position="86"/>
        <end position="127"/>
    </location>
</feature>
<evidence type="ECO:0000313" key="4">
    <source>
        <dbReference type="Proteomes" id="UP000325081"/>
    </source>
</evidence>
<accession>A0A5A7R9I0</accession>
<evidence type="ECO:0000313" key="3">
    <source>
        <dbReference type="EMBL" id="GER54239.1"/>
    </source>
</evidence>
<evidence type="ECO:0000256" key="1">
    <source>
        <dbReference type="SAM" id="MobiDB-lite"/>
    </source>
</evidence>
<organism evidence="3 4">
    <name type="scientific">Striga asiatica</name>
    <name type="common">Asiatic witchweed</name>
    <name type="synonym">Buchnera asiatica</name>
    <dbReference type="NCBI Taxonomy" id="4170"/>
    <lineage>
        <taxon>Eukaryota</taxon>
        <taxon>Viridiplantae</taxon>
        <taxon>Streptophyta</taxon>
        <taxon>Embryophyta</taxon>
        <taxon>Tracheophyta</taxon>
        <taxon>Spermatophyta</taxon>
        <taxon>Magnoliopsida</taxon>
        <taxon>eudicotyledons</taxon>
        <taxon>Gunneridae</taxon>
        <taxon>Pentapetalae</taxon>
        <taxon>asterids</taxon>
        <taxon>lamiids</taxon>
        <taxon>Lamiales</taxon>
        <taxon>Orobanchaceae</taxon>
        <taxon>Buchnereae</taxon>
        <taxon>Striga</taxon>
    </lineage>
</organism>
<dbReference type="AlphaFoldDB" id="A0A5A7R9I0"/>
<keyword evidence="4" id="KW-1185">Reference proteome</keyword>
<dbReference type="Pfam" id="PF20241">
    <property type="entry name" value="DUF6598"/>
    <property type="match status" value="1"/>
</dbReference>
<dbReference type="OrthoDB" id="1664006at2759"/>
<proteinExistence type="predicted"/>
<keyword evidence="3" id="KW-0418">Kinase</keyword>
<comment type="caution">
    <text evidence="3">The sequence shown here is derived from an EMBL/GenBank/DDBJ whole genome shotgun (WGS) entry which is preliminary data.</text>
</comment>
<protein>
    <submittedName>
        <fullName evidence="3">Protein kinase</fullName>
    </submittedName>
</protein>
<dbReference type="InterPro" id="IPR046533">
    <property type="entry name" value="DUF6598"/>
</dbReference>
<keyword evidence="3" id="KW-0808">Transferase</keyword>
<gene>
    <name evidence="3" type="ORF">STAS_31815</name>
</gene>
<name>A0A5A7R9I0_STRAF</name>
<dbReference type="Proteomes" id="UP000325081">
    <property type="component" value="Unassembled WGS sequence"/>
</dbReference>
<feature type="compositionally biased region" description="Acidic residues" evidence="1">
    <location>
        <begin position="106"/>
        <end position="127"/>
    </location>
</feature>
<evidence type="ECO:0000259" key="2">
    <source>
        <dbReference type="Pfam" id="PF20241"/>
    </source>
</evidence>
<feature type="domain" description="DUF6598" evidence="2">
    <location>
        <begin position="326"/>
        <end position="450"/>
    </location>
</feature>
<sequence>MDFIPLNGFSLHCWVAEFYIPEVLLALKYLQMLGIVCRDLKPKSIYRFVHGWFITGPSLVSDRLLAMLRAETIIIRCDLEKKMPREWDAEGGDDDDNDKRRSCGGGDDDNDDGLLYEGDSDSDTDEDFTTKHRIAEGVILDNAPIAQEEDGERNCLSVSRCHKDAHTAKFTGLVIFELYKVIVKLNNKIRSTPLVNSRIYGEIVRPASEYWDYNPVPIHYYSASYLKPDTIDLDNRALLPLSGAEPRPPMCEETGVYMYFAFKINDEDILSGEDNHHENRDLFPGDGVSKYFDLYLPATDERHIDEFGPRIGRSVVGDPNTSPVLMMAYHCMYRGAWATIDVKMLNERVKGVSGLIAARPCIFYSRIRLLSLKRRDEDKTVMIQRSEDGWVGNGGSIKLTRSVVAVPCNSSLIIGAVLYDRQQGDGENLICSGKTFFPAMEMGEETKIISYNGVPTLEVTARWKCSETV</sequence>
<dbReference type="EMBL" id="BKCP01011070">
    <property type="protein sequence ID" value="GER54239.1"/>
    <property type="molecule type" value="Genomic_DNA"/>
</dbReference>
<dbReference type="GO" id="GO:0016301">
    <property type="term" value="F:kinase activity"/>
    <property type="evidence" value="ECO:0007669"/>
    <property type="project" value="UniProtKB-KW"/>
</dbReference>